<protein>
    <submittedName>
        <fullName evidence="1">Replication initiation protein, RepL2</fullName>
    </submittedName>
</protein>
<accession>A0ABW1BHD6</accession>
<gene>
    <name evidence="1" type="ORF">ACFQGO_34730</name>
</gene>
<sequence>MSIECREQIRDLMKLTSDLPPLQRLVVILYAAMDQDDTGTVHETGANLAAEAGMTPQLFSRVRRELVAAGWLEEGPGRIGNVRFYRLTEKADAEGGASVVALRSA</sequence>
<name>A0ABW1BHD6_9ACTN</name>
<dbReference type="Proteomes" id="UP001596112">
    <property type="component" value="Unassembled WGS sequence"/>
</dbReference>
<evidence type="ECO:0000313" key="2">
    <source>
        <dbReference type="Proteomes" id="UP001596112"/>
    </source>
</evidence>
<keyword evidence="2" id="KW-1185">Reference proteome</keyword>
<proteinExistence type="predicted"/>
<dbReference type="RefSeq" id="WP_272172138.1">
    <property type="nucleotide sequence ID" value="NZ_JAQOSL010000046.1"/>
</dbReference>
<reference evidence="2" key="1">
    <citation type="journal article" date="2019" name="Int. J. Syst. Evol. Microbiol.">
        <title>The Global Catalogue of Microorganisms (GCM) 10K type strain sequencing project: providing services to taxonomists for standard genome sequencing and annotation.</title>
        <authorList>
            <consortium name="The Broad Institute Genomics Platform"/>
            <consortium name="The Broad Institute Genome Sequencing Center for Infectious Disease"/>
            <person name="Wu L."/>
            <person name="Ma J."/>
        </authorList>
    </citation>
    <scope>NUCLEOTIDE SEQUENCE [LARGE SCALE GENOMIC DNA]</scope>
    <source>
        <strain evidence="2">JCM 9918</strain>
    </source>
</reference>
<comment type="caution">
    <text evidence="1">The sequence shown here is derived from an EMBL/GenBank/DDBJ whole genome shotgun (WGS) entry which is preliminary data.</text>
</comment>
<dbReference type="EMBL" id="JBHSNZ010000038">
    <property type="protein sequence ID" value="MFC5812604.1"/>
    <property type="molecule type" value="Genomic_DNA"/>
</dbReference>
<evidence type="ECO:0000313" key="1">
    <source>
        <dbReference type="EMBL" id="MFC5812604.1"/>
    </source>
</evidence>
<organism evidence="1 2">
    <name type="scientific">Streptomyces heilongjiangensis</name>
    <dbReference type="NCBI Taxonomy" id="945052"/>
    <lineage>
        <taxon>Bacteria</taxon>
        <taxon>Bacillati</taxon>
        <taxon>Actinomycetota</taxon>
        <taxon>Actinomycetes</taxon>
        <taxon>Kitasatosporales</taxon>
        <taxon>Streptomycetaceae</taxon>
        <taxon>Streptomyces</taxon>
    </lineage>
</organism>